<comment type="caution">
    <text evidence="2">The sequence shown here is derived from an EMBL/GenBank/DDBJ whole genome shotgun (WGS) entry which is preliminary data.</text>
</comment>
<proteinExistence type="predicted"/>
<keyword evidence="3" id="KW-1185">Reference proteome</keyword>
<feature type="compositionally biased region" description="Basic and acidic residues" evidence="1">
    <location>
        <begin position="81"/>
        <end position="93"/>
    </location>
</feature>
<feature type="region of interest" description="Disordered" evidence="1">
    <location>
        <begin position="429"/>
        <end position="490"/>
    </location>
</feature>
<protein>
    <submittedName>
        <fullName evidence="2">Uncharacterized protein</fullName>
    </submittedName>
</protein>
<gene>
    <name evidence="2" type="ORF">HMN09_00907700</name>
</gene>
<name>A0A8H6SN68_MYCCL</name>
<dbReference type="Proteomes" id="UP000613580">
    <property type="component" value="Unassembled WGS sequence"/>
</dbReference>
<feature type="compositionally biased region" description="Polar residues" evidence="1">
    <location>
        <begin position="60"/>
        <end position="69"/>
    </location>
</feature>
<evidence type="ECO:0000313" key="2">
    <source>
        <dbReference type="EMBL" id="KAF7302728.1"/>
    </source>
</evidence>
<evidence type="ECO:0000313" key="3">
    <source>
        <dbReference type="Proteomes" id="UP000613580"/>
    </source>
</evidence>
<organism evidence="2 3">
    <name type="scientific">Mycena chlorophos</name>
    <name type="common">Agaric fungus</name>
    <name type="synonym">Agaricus chlorophos</name>
    <dbReference type="NCBI Taxonomy" id="658473"/>
    <lineage>
        <taxon>Eukaryota</taxon>
        <taxon>Fungi</taxon>
        <taxon>Dikarya</taxon>
        <taxon>Basidiomycota</taxon>
        <taxon>Agaricomycotina</taxon>
        <taxon>Agaricomycetes</taxon>
        <taxon>Agaricomycetidae</taxon>
        <taxon>Agaricales</taxon>
        <taxon>Marasmiineae</taxon>
        <taxon>Mycenaceae</taxon>
        <taxon>Mycena</taxon>
    </lineage>
</organism>
<feature type="region of interest" description="Disordered" evidence="1">
    <location>
        <begin position="1"/>
        <end position="127"/>
    </location>
</feature>
<feature type="region of interest" description="Disordered" evidence="1">
    <location>
        <begin position="387"/>
        <end position="415"/>
    </location>
</feature>
<feature type="compositionally biased region" description="Low complexity" evidence="1">
    <location>
        <begin position="393"/>
        <end position="413"/>
    </location>
</feature>
<dbReference type="EMBL" id="JACAZE010000012">
    <property type="protein sequence ID" value="KAF7302728.1"/>
    <property type="molecule type" value="Genomic_DNA"/>
</dbReference>
<feature type="region of interest" description="Disordered" evidence="1">
    <location>
        <begin position="167"/>
        <end position="188"/>
    </location>
</feature>
<dbReference type="AlphaFoldDB" id="A0A8H6SN68"/>
<accession>A0A8H6SN68</accession>
<dbReference type="OrthoDB" id="2564696at2759"/>
<reference evidence="2" key="1">
    <citation type="submission" date="2020-05" db="EMBL/GenBank/DDBJ databases">
        <title>Mycena genomes resolve the evolution of fungal bioluminescence.</title>
        <authorList>
            <person name="Tsai I.J."/>
        </authorList>
    </citation>
    <scope>NUCLEOTIDE SEQUENCE</scope>
    <source>
        <strain evidence="2">110903Hualien_Pintung</strain>
    </source>
</reference>
<sequence length="490" mass="51536">MFEIVQRPFAPAYGRSDSRESRISRIGSWILTPKRKAPRPPSGEQKLWDNSDAELGLGSQAHSRGQATDTGIVAIPVAEKSPMKETLADEKPRTPLAVNTTQPPEPPASATLEVTTPSTDTRPHTGVSFSSYYGMATASRLTLPSSLTRGQGTRGTDSPIYGLDGIIPPPAPESPILSSQPNPDPDSSFLRPVSSAMSTMTALQRTSGNSFDELLRQQTELDKSIAALRLFSSSSGDTLDPSPVEVLTRESKVTEPRSISMSSAKSKGSEFSLSVFPDPPLVNRASELPETLMGDLPFPRRMQSRVAVPTSATSDLLGGGLHGRFDSGATQYEITSFIGDLTIPGLNPGHSSDHSESDIETPVITTAQPSLRPLFLSSTSPAITSLPSNPAVGLNNNNSGSPTGTSGSSASPSHEYPILRPLLLGSTVPSVPSPLSAGARRTPGGSFGRKASSASATRRPTISGPKQVEDDDAEQAAAAFVSPRPAPVHK</sequence>
<evidence type="ECO:0000256" key="1">
    <source>
        <dbReference type="SAM" id="MobiDB-lite"/>
    </source>
</evidence>